<dbReference type="EMBL" id="CP068439">
    <property type="protein sequence ID" value="QQX77776.1"/>
    <property type="molecule type" value="Genomic_DNA"/>
</dbReference>
<dbReference type="Pfam" id="PF23598">
    <property type="entry name" value="LRR_14"/>
    <property type="match status" value="1"/>
</dbReference>
<evidence type="ECO:0000256" key="1">
    <source>
        <dbReference type="ARBA" id="ARBA00022614"/>
    </source>
</evidence>
<dbReference type="InterPro" id="IPR050216">
    <property type="entry name" value="LRR_domain-containing"/>
</dbReference>
<dbReference type="InterPro" id="IPR032675">
    <property type="entry name" value="LRR_dom_sf"/>
</dbReference>
<protein>
    <submittedName>
        <fullName evidence="4">Leucine-rich repeat domain-containing protein</fullName>
    </submittedName>
</protein>
<dbReference type="Proteomes" id="UP000629420">
    <property type="component" value="Chromosome"/>
</dbReference>
<dbReference type="InterPro" id="IPR003591">
    <property type="entry name" value="Leu-rich_rpt_typical-subtyp"/>
</dbReference>
<dbReference type="InterPro" id="IPR035897">
    <property type="entry name" value="Toll_tir_struct_dom_sf"/>
</dbReference>
<dbReference type="Gene3D" id="3.80.10.10">
    <property type="entry name" value="Ribonuclease Inhibitor"/>
    <property type="match status" value="1"/>
</dbReference>
<keyword evidence="5" id="KW-1185">Reference proteome</keyword>
<dbReference type="SMART" id="SM00364">
    <property type="entry name" value="LRR_BAC"/>
    <property type="match status" value="4"/>
</dbReference>
<dbReference type="SMART" id="SM00369">
    <property type="entry name" value="LRR_TYP"/>
    <property type="match status" value="4"/>
</dbReference>
<dbReference type="InterPro" id="IPR055414">
    <property type="entry name" value="LRR_R13L4/SHOC2-like"/>
</dbReference>
<dbReference type="PANTHER" id="PTHR48051:SF46">
    <property type="entry name" value="LEUCINE RICH REPEAT-CONTAINING DOMAIN PROTEIN"/>
    <property type="match status" value="1"/>
</dbReference>
<sequence length="382" mass="43924">MVEIPSKHISKLDLSRKGLTNFPEEVLYLKNLRKLNLSHNKIKKIPKEIEELRNLEVLDISNNDINNFYSKICSLKKLKVLNLNNNRIKSIPIQIENLESLKNLQIAKNNLTSLPKSFSNLKNLQKLNISNNYIQNFPLEILSVQSITHLWLNNLILNSFPHKDILSNFKNIEALYCFGALTLKSQKSIDAKYFKLSHLKGNCLNGLIEINRAINEHKTVEKKPKISTDITINKNKIFISYSHIDSAWLKKVQTNLKVLMHNDKSFDLWDDTRIKAGDNWKIEIANALKDAGIAILIISTDFLASDFIRNDELPTLLRNAREHGTRILPLIVRPCLFTKDKNLSEFQAVNSPDKPLSTLTESQQENELVRLAWNVSELLDQN</sequence>
<reference evidence="4 5" key="1">
    <citation type="submission" date="2021-01" db="EMBL/GenBank/DDBJ databases">
        <title>Aequorivita sp. strain KX20305, a bacterium isolated from the sediment collected at a cold seep field in South China Sea.</title>
        <authorList>
            <person name="Zhang H."/>
            <person name="Li C."/>
        </authorList>
    </citation>
    <scope>NUCLEOTIDE SEQUENCE [LARGE SCALE GENOMIC DNA]</scope>
    <source>
        <strain evidence="4 5">KX20305</strain>
    </source>
</reference>
<proteinExistence type="predicted"/>
<evidence type="ECO:0000256" key="2">
    <source>
        <dbReference type="ARBA" id="ARBA00022737"/>
    </source>
</evidence>
<name>A0ABX7DVX1_9FLAO</name>
<feature type="domain" description="TIR" evidence="3">
    <location>
        <begin position="234"/>
        <end position="378"/>
    </location>
</feature>
<gene>
    <name evidence="4" type="ORF">JK629_05800</name>
</gene>
<evidence type="ECO:0000313" key="4">
    <source>
        <dbReference type="EMBL" id="QQX77776.1"/>
    </source>
</evidence>
<evidence type="ECO:0000259" key="3">
    <source>
        <dbReference type="SMART" id="SM00255"/>
    </source>
</evidence>
<dbReference type="Pfam" id="PF00560">
    <property type="entry name" value="LRR_1"/>
    <property type="match status" value="1"/>
</dbReference>
<keyword evidence="1" id="KW-0433">Leucine-rich repeat</keyword>
<dbReference type="RefSeq" id="WP_202337666.1">
    <property type="nucleotide sequence ID" value="NZ_CP068439.1"/>
</dbReference>
<dbReference type="Pfam" id="PF13676">
    <property type="entry name" value="TIR_2"/>
    <property type="match status" value="1"/>
</dbReference>
<dbReference type="SUPFAM" id="SSF52058">
    <property type="entry name" value="L domain-like"/>
    <property type="match status" value="1"/>
</dbReference>
<keyword evidence="2" id="KW-0677">Repeat</keyword>
<dbReference type="InterPro" id="IPR001611">
    <property type="entry name" value="Leu-rich_rpt"/>
</dbReference>
<dbReference type="PROSITE" id="PS51450">
    <property type="entry name" value="LRR"/>
    <property type="match status" value="3"/>
</dbReference>
<accession>A0ABX7DVX1</accession>
<organism evidence="4 5">
    <name type="scientific">Aequorivita iocasae</name>
    <dbReference type="NCBI Taxonomy" id="2803865"/>
    <lineage>
        <taxon>Bacteria</taxon>
        <taxon>Pseudomonadati</taxon>
        <taxon>Bacteroidota</taxon>
        <taxon>Flavobacteriia</taxon>
        <taxon>Flavobacteriales</taxon>
        <taxon>Flavobacteriaceae</taxon>
        <taxon>Aequorivita</taxon>
    </lineage>
</organism>
<dbReference type="SUPFAM" id="SSF52200">
    <property type="entry name" value="Toll/Interleukin receptor TIR domain"/>
    <property type="match status" value="1"/>
</dbReference>
<dbReference type="SMART" id="SM00255">
    <property type="entry name" value="TIR"/>
    <property type="match status" value="1"/>
</dbReference>
<dbReference type="PANTHER" id="PTHR48051">
    <property type="match status" value="1"/>
</dbReference>
<evidence type="ECO:0000313" key="5">
    <source>
        <dbReference type="Proteomes" id="UP000629420"/>
    </source>
</evidence>
<dbReference type="Gene3D" id="3.40.50.10140">
    <property type="entry name" value="Toll/interleukin-1 receptor homology (TIR) domain"/>
    <property type="match status" value="1"/>
</dbReference>
<dbReference type="InterPro" id="IPR000157">
    <property type="entry name" value="TIR_dom"/>
</dbReference>
<dbReference type="SMART" id="SM00365">
    <property type="entry name" value="LRR_SD22"/>
    <property type="match status" value="3"/>
</dbReference>